<dbReference type="AlphaFoldDB" id="A0A813U9W2"/>
<feature type="domain" description="BHLH" evidence="1">
    <location>
        <begin position="9"/>
        <end position="47"/>
    </location>
</feature>
<dbReference type="EMBL" id="CAJOBA010000265">
    <property type="protein sequence ID" value="CAF3518453.1"/>
    <property type="molecule type" value="Genomic_DNA"/>
</dbReference>
<keyword evidence="6" id="KW-1185">Reference proteome</keyword>
<dbReference type="Gene3D" id="4.10.280.10">
    <property type="entry name" value="Helix-loop-helix DNA-binding domain"/>
    <property type="match status" value="1"/>
</dbReference>
<organism evidence="3 6">
    <name type="scientific">Didymodactylos carnosus</name>
    <dbReference type="NCBI Taxonomy" id="1234261"/>
    <lineage>
        <taxon>Eukaryota</taxon>
        <taxon>Metazoa</taxon>
        <taxon>Spiralia</taxon>
        <taxon>Gnathifera</taxon>
        <taxon>Rotifera</taxon>
        <taxon>Eurotatoria</taxon>
        <taxon>Bdelloidea</taxon>
        <taxon>Philodinida</taxon>
        <taxon>Philodinidae</taxon>
        <taxon>Didymodactylos</taxon>
    </lineage>
</organism>
<evidence type="ECO:0000313" key="6">
    <source>
        <dbReference type="Proteomes" id="UP000663829"/>
    </source>
</evidence>
<dbReference type="EMBL" id="CAJNOK010000265">
    <property type="protein sequence ID" value="CAF0741004.1"/>
    <property type="molecule type" value="Genomic_DNA"/>
</dbReference>
<dbReference type="SUPFAM" id="SSF47459">
    <property type="entry name" value="HLH, helix-loop-helix DNA-binding domain"/>
    <property type="match status" value="1"/>
</dbReference>
<dbReference type="EMBL" id="CAJOBC010000661">
    <property type="protein sequence ID" value="CAF3612695.1"/>
    <property type="molecule type" value="Genomic_DNA"/>
</dbReference>
<dbReference type="OrthoDB" id="10047910at2759"/>
<gene>
    <name evidence="3" type="ORF">GPM918_LOCUS4795</name>
    <name evidence="2" type="ORF">OVA965_LOCUS1438</name>
    <name evidence="5" type="ORF">SRO942_LOCUS4796</name>
    <name evidence="4" type="ORF">TMI583_LOCUS1439</name>
</gene>
<proteinExistence type="predicted"/>
<dbReference type="GO" id="GO:0046983">
    <property type="term" value="F:protein dimerization activity"/>
    <property type="evidence" value="ECO:0007669"/>
    <property type="project" value="InterPro"/>
</dbReference>
<protein>
    <recommendedName>
        <fullName evidence="1">BHLH domain-containing protein</fullName>
    </recommendedName>
</protein>
<evidence type="ECO:0000313" key="2">
    <source>
        <dbReference type="EMBL" id="CAF0741004.1"/>
    </source>
</evidence>
<dbReference type="Pfam" id="PF00010">
    <property type="entry name" value="HLH"/>
    <property type="match status" value="1"/>
</dbReference>
<evidence type="ECO:0000313" key="3">
    <source>
        <dbReference type="EMBL" id="CAF0825897.1"/>
    </source>
</evidence>
<comment type="caution">
    <text evidence="3">The sequence shown here is derived from an EMBL/GenBank/DDBJ whole genome shotgun (WGS) entry which is preliminary data.</text>
</comment>
<sequence>MEQLASHYEINDCLNKLIALVPQIRQSPNSLSELQFLQYIVDYISFLNLQLNNEYSQYNVNISSIRRYSRTPLSPINPECYNSLDICTRIENLINNP</sequence>
<name>A0A813U9W2_9BILA</name>
<dbReference type="InterPro" id="IPR036638">
    <property type="entry name" value="HLH_DNA-bd_sf"/>
</dbReference>
<dbReference type="InterPro" id="IPR011598">
    <property type="entry name" value="bHLH_dom"/>
</dbReference>
<dbReference type="Proteomes" id="UP000682733">
    <property type="component" value="Unassembled WGS sequence"/>
</dbReference>
<evidence type="ECO:0000259" key="1">
    <source>
        <dbReference type="Pfam" id="PF00010"/>
    </source>
</evidence>
<dbReference type="Proteomes" id="UP000663829">
    <property type="component" value="Unassembled WGS sequence"/>
</dbReference>
<dbReference type="Proteomes" id="UP000681722">
    <property type="component" value="Unassembled WGS sequence"/>
</dbReference>
<dbReference type="Proteomes" id="UP000677228">
    <property type="component" value="Unassembled WGS sequence"/>
</dbReference>
<accession>A0A813U9W2</accession>
<reference evidence="3" key="1">
    <citation type="submission" date="2021-02" db="EMBL/GenBank/DDBJ databases">
        <authorList>
            <person name="Nowell W R."/>
        </authorList>
    </citation>
    <scope>NUCLEOTIDE SEQUENCE</scope>
</reference>
<dbReference type="EMBL" id="CAJNOQ010000661">
    <property type="protein sequence ID" value="CAF0825897.1"/>
    <property type="molecule type" value="Genomic_DNA"/>
</dbReference>
<evidence type="ECO:0000313" key="4">
    <source>
        <dbReference type="EMBL" id="CAF3518453.1"/>
    </source>
</evidence>
<evidence type="ECO:0000313" key="5">
    <source>
        <dbReference type="EMBL" id="CAF3612695.1"/>
    </source>
</evidence>